<evidence type="ECO:0000256" key="3">
    <source>
        <dbReference type="ARBA" id="ARBA00022691"/>
    </source>
</evidence>
<feature type="region of interest" description="Disordered" evidence="7">
    <location>
        <begin position="1"/>
        <end position="55"/>
    </location>
</feature>
<feature type="domain" description="DTW" evidence="8">
    <location>
        <begin position="52"/>
        <end position="284"/>
    </location>
</feature>
<comment type="similarity">
    <text evidence="5">Belongs to the TDD superfamily. DTWD2 family.</text>
</comment>
<comment type="catalytic activity">
    <reaction evidence="6">
        <text>a uridine in tRNA + S-adenosyl-L-methionine = a 3-[(3S)-3-amino-3-carboxypropyl]uridine in tRNA + S-methyl-5'-thioadenosine + H(+)</text>
        <dbReference type="Rhea" id="RHEA:62432"/>
        <dbReference type="Rhea" id="RHEA-COMP:13339"/>
        <dbReference type="Rhea" id="RHEA-COMP:16092"/>
        <dbReference type="ChEBI" id="CHEBI:15378"/>
        <dbReference type="ChEBI" id="CHEBI:17509"/>
        <dbReference type="ChEBI" id="CHEBI:59789"/>
        <dbReference type="ChEBI" id="CHEBI:65315"/>
        <dbReference type="ChEBI" id="CHEBI:82930"/>
        <dbReference type="EC" id="2.5.1.25"/>
    </reaction>
</comment>
<dbReference type="EMBL" id="NMUH01008641">
    <property type="protein sequence ID" value="MQM19074.1"/>
    <property type="molecule type" value="Genomic_DNA"/>
</dbReference>
<dbReference type="EC" id="2.5.1.25" evidence="1"/>
<name>A0A843XHM3_COLES</name>
<evidence type="ECO:0000313" key="10">
    <source>
        <dbReference type="Proteomes" id="UP000652761"/>
    </source>
</evidence>
<keyword evidence="2" id="KW-0808">Transferase</keyword>
<reference evidence="9" key="1">
    <citation type="submission" date="2017-07" db="EMBL/GenBank/DDBJ databases">
        <title>Taro Niue Genome Assembly and Annotation.</title>
        <authorList>
            <person name="Atibalentja N."/>
            <person name="Keating K."/>
            <person name="Fields C.J."/>
        </authorList>
    </citation>
    <scope>NUCLEOTIDE SEQUENCE</scope>
    <source>
        <strain evidence="9">Niue_2</strain>
        <tissue evidence="9">Leaf</tissue>
    </source>
</reference>
<evidence type="ECO:0000256" key="7">
    <source>
        <dbReference type="SAM" id="MobiDB-lite"/>
    </source>
</evidence>
<dbReference type="PANTHER" id="PTHR21392:SF0">
    <property type="entry name" value="TRNA-URIDINE AMINOCARBOXYPROPYLTRANSFERASE 2"/>
    <property type="match status" value="1"/>
</dbReference>
<dbReference type="PANTHER" id="PTHR21392">
    <property type="entry name" value="TRNA-URIDINE AMINOCARBOXYPROPYLTRANSFERASE 2"/>
    <property type="match status" value="1"/>
</dbReference>
<keyword evidence="10" id="KW-1185">Reference proteome</keyword>
<comment type="caution">
    <text evidence="9">The sequence shown here is derived from an EMBL/GenBank/DDBJ whole genome shotgun (WGS) entry which is preliminary data.</text>
</comment>
<accession>A0A843XHM3</accession>
<evidence type="ECO:0000256" key="4">
    <source>
        <dbReference type="ARBA" id="ARBA00022694"/>
    </source>
</evidence>
<evidence type="ECO:0000256" key="2">
    <source>
        <dbReference type="ARBA" id="ARBA00022679"/>
    </source>
</evidence>
<dbReference type="InterPro" id="IPR039262">
    <property type="entry name" value="DTWD2/TAPT"/>
</dbReference>
<keyword evidence="3" id="KW-0949">S-adenosyl-L-methionine</keyword>
<keyword evidence="4" id="KW-0819">tRNA processing</keyword>
<dbReference type="Proteomes" id="UP000652761">
    <property type="component" value="Unassembled WGS sequence"/>
</dbReference>
<sequence length="335" mass="35996">MAFHGAPPLAQRRTCVSAGEEQEEEESAVVPAPSESKEEEEEEEGKVGPPSSRAVCGDGCGRPRRVCLCPYLPPSPVATSTSVVVLQHPHELRRRLSTSPLLPRCLLNCHLVPGRRLQLGSHPLLDSLHHLRSSTGGGEGVSNPDALFLFPSTVSSGAEEVDPAADGEEELSAYRGKCRVLIVFDGTWKHTGEMVRASLPFLCCFARRISLAGGRDRAIDGESMFESELALRKEPSRGCLSTMEAVARALGLLEPRDGGEGADVERVLLSVLRAMVGLQRSHLEGKTVRPRPRLLKKGVKKEAAVALAKAETPEEVAVPAASSLVEEGGKIRKNK</sequence>
<protein>
    <recommendedName>
        <fullName evidence="1">tRNA-uridine aminocarboxypropyltransferase</fullName>
        <ecNumber evidence="1">2.5.1.25</ecNumber>
    </recommendedName>
</protein>
<dbReference type="GO" id="GO:0008033">
    <property type="term" value="P:tRNA processing"/>
    <property type="evidence" value="ECO:0007669"/>
    <property type="project" value="UniProtKB-KW"/>
</dbReference>
<gene>
    <name evidence="9" type="ORF">Taro_052074</name>
</gene>
<evidence type="ECO:0000313" key="9">
    <source>
        <dbReference type="EMBL" id="MQM19074.1"/>
    </source>
</evidence>
<evidence type="ECO:0000256" key="5">
    <source>
        <dbReference type="ARBA" id="ARBA00034489"/>
    </source>
</evidence>
<dbReference type="GO" id="GO:0016432">
    <property type="term" value="F:tRNA-uridine aminocarboxypropyltransferase activity"/>
    <property type="evidence" value="ECO:0007669"/>
    <property type="project" value="UniProtKB-EC"/>
</dbReference>
<evidence type="ECO:0000259" key="8">
    <source>
        <dbReference type="SMART" id="SM01144"/>
    </source>
</evidence>
<dbReference type="AlphaFoldDB" id="A0A843XHM3"/>
<evidence type="ECO:0000256" key="1">
    <source>
        <dbReference type="ARBA" id="ARBA00012386"/>
    </source>
</evidence>
<dbReference type="SMART" id="SM01144">
    <property type="entry name" value="DTW"/>
    <property type="match status" value="1"/>
</dbReference>
<dbReference type="Pfam" id="PF03942">
    <property type="entry name" value="DTW"/>
    <property type="match status" value="1"/>
</dbReference>
<organism evidence="9 10">
    <name type="scientific">Colocasia esculenta</name>
    <name type="common">Wild taro</name>
    <name type="synonym">Arum esculentum</name>
    <dbReference type="NCBI Taxonomy" id="4460"/>
    <lineage>
        <taxon>Eukaryota</taxon>
        <taxon>Viridiplantae</taxon>
        <taxon>Streptophyta</taxon>
        <taxon>Embryophyta</taxon>
        <taxon>Tracheophyta</taxon>
        <taxon>Spermatophyta</taxon>
        <taxon>Magnoliopsida</taxon>
        <taxon>Liliopsida</taxon>
        <taxon>Araceae</taxon>
        <taxon>Aroideae</taxon>
        <taxon>Colocasieae</taxon>
        <taxon>Colocasia</taxon>
    </lineage>
</organism>
<evidence type="ECO:0000256" key="6">
    <source>
        <dbReference type="ARBA" id="ARBA00048718"/>
    </source>
</evidence>
<dbReference type="OrthoDB" id="408541at2759"/>
<dbReference type="InterPro" id="IPR005636">
    <property type="entry name" value="DTW"/>
</dbReference>
<proteinExistence type="inferred from homology"/>